<feature type="chain" id="PRO_5029640006" description="Outer membrane protein beta-barrel domain-containing protein" evidence="1">
    <location>
        <begin position="19"/>
        <end position="236"/>
    </location>
</feature>
<evidence type="ECO:0000313" key="2">
    <source>
        <dbReference type="EMBL" id="QMU27756.1"/>
    </source>
</evidence>
<keyword evidence="3" id="KW-1185">Reference proteome</keyword>
<feature type="signal peptide" evidence="1">
    <location>
        <begin position="1"/>
        <end position="18"/>
    </location>
</feature>
<name>A0A7L7L4N4_9BACT</name>
<evidence type="ECO:0000256" key="1">
    <source>
        <dbReference type="SAM" id="SignalP"/>
    </source>
</evidence>
<dbReference type="RefSeq" id="WP_182414948.1">
    <property type="nucleotide sequence ID" value="NZ_CP055153.1"/>
</dbReference>
<evidence type="ECO:0008006" key="4">
    <source>
        <dbReference type="Google" id="ProtNLM"/>
    </source>
</evidence>
<dbReference type="Proteomes" id="UP000514509">
    <property type="component" value="Chromosome"/>
</dbReference>
<evidence type="ECO:0000313" key="3">
    <source>
        <dbReference type="Proteomes" id="UP000514509"/>
    </source>
</evidence>
<gene>
    <name evidence="2" type="ORF">HUW48_06725</name>
</gene>
<proteinExistence type="predicted"/>
<accession>A0A7L7L4N4</accession>
<dbReference type="AlphaFoldDB" id="A0A7L7L4N4"/>
<reference evidence="2 3" key="1">
    <citation type="submission" date="2020-08" db="EMBL/GenBank/DDBJ databases">
        <title>Adhaeribacter dokdonensis sp. nov., isolated from the rhizosphere of Elymus tsukushiensis, a plant native to the Dokdo Islands, Republic of Korea.</title>
        <authorList>
            <person name="Ghim S.Y."/>
        </authorList>
    </citation>
    <scope>NUCLEOTIDE SEQUENCE [LARGE SCALE GENOMIC DNA]</scope>
    <source>
        <strain evidence="2 3">KUDC8001</strain>
    </source>
</reference>
<organism evidence="2 3">
    <name type="scientific">Adhaeribacter radiodurans</name>
    <dbReference type="NCBI Taxonomy" id="2745197"/>
    <lineage>
        <taxon>Bacteria</taxon>
        <taxon>Pseudomonadati</taxon>
        <taxon>Bacteroidota</taxon>
        <taxon>Cytophagia</taxon>
        <taxon>Cytophagales</taxon>
        <taxon>Hymenobacteraceae</taxon>
        <taxon>Adhaeribacter</taxon>
    </lineage>
</organism>
<protein>
    <recommendedName>
        <fullName evidence="4">Outer membrane protein beta-barrel domain-containing protein</fullName>
    </recommendedName>
</protein>
<sequence>MKILIALFLIIFPCILQAQTNSSSSYWGITLHGGPFVSGLPSHLEERMKSQGYLPHSGGLFGTGASIPMAKRTIVIQVGVERNWNKLGLVNLLFSTYSGKLSGISSQNGDLNLNYKIKAINFLGGIHLNHRTMRLAIGPAWYAINVIGDRPFDTLVPLKKNFNKLGFAVESGIRFPKEGLLFADFNVQYQKVGKIDMGTYSFEEVDASGQLQTVNFSAGEKSFNYLVINFGLGLRL</sequence>
<keyword evidence="1" id="KW-0732">Signal</keyword>
<dbReference type="EMBL" id="CP055153">
    <property type="protein sequence ID" value="QMU27756.1"/>
    <property type="molecule type" value="Genomic_DNA"/>
</dbReference>
<dbReference type="KEGG" id="add:HUW48_06725"/>